<proteinExistence type="predicted"/>
<dbReference type="Proteomes" id="UP000054928">
    <property type="component" value="Unassembled WGS sequence"/>
</dbReference>
<dbReference type="EMBL" id="CCYD01000468">
    <property type="protein sequence ID" value="CEG40138.1"/>
    <property type="molecule type" value="Genomic_DNA"/>
</dbReference>
<evidence type="ECO:0000313" key="1">
    <source>
        <dbReference type="EMBL" id="CEG40138.1"/>
    </source>
</evidence>
<accession>A0A0P1AGA6</accession>
<evidence type="ECO:0000313" key="2">
    <source>
        <dbReference type="Proteomes" id="UP000054928"/>
    </source>
</evidence>
<dbReference type="AlphaFoldDB" id="A0A0P1AGA6"/>
<dbReference type="RefSeq" id="XP_036263133.1">
    <property type="nucleotide sequence ID" value="XM_036407429.1"/>
</dbReference>
<sequence>MRLLVKLHRSSSKLIPPTLKQASHLRPHLRELLPPYRVANNAKKIIVGSTPICSASKSAQRFLLDS</sequence>
<reference evidence="2" key="1">
    <citation type="submission" date="2014-09" db="EMBL/GenBank/DDBJ databases">
        <authorList>
            <person name="Sharma Rahul"/>
            <person name="Thines Marco"/>
        </authorList>
    </citation>
    <scope>NUCLEOTIDE SEQUENCE [LARGE SCALE GENOMIC DNA]</scope>
</reference>
<name>A0A0P1AGA6_PLAHL</name>
<keyword evidence="2" id="KW-1185">Reference proteome</keyword>
<protein>
    <submittedName>
        <fullName evidence="1">Uncharacterized protein</fullName>
    </submittedName>
</protein>
<dbReference type="GeneID" id="59053097"/>
<organism evidence="1 2">
    <name type="scientific">Plasmopara halstedii</name>
    <name type="common">Downy mildew of sunflower</name>
    <dbReference type="NCBI Taxonomy" id="4781"/>
    <lineage>
        <taxon>Eukaryota</taxon>
        <taxon>Sar</taxon>
        <taxon>Stramenopiles</taxon>
        <taxon>Oomycota</taxon>
        <taxon>Peronosporomycetes</taxon>
        <taxon>Peronosporales</taxon>
        <taxon>Peronosporaceae</taxon>
        <taxon>Plasmopara</taxon>
    </lineage>
</organism>